<protein>
    <submittedName>
        <fullName evidence="5">Trypsin-like peptidase domain-containing protein</fullName>
    </submittedName>
</protein>
<keyword evidence="1" id="KW-0812">Transmembrane</keyword>
<feature type="domain" description="vWA-MoxR associated protein C-terminal" evidence="2">
    <location>
        <begin position="334"/>
        <end position="573"/>
    </location>
</feature>
<dbReference type="Gene3D" id="2.40.10.10">
    <property type="entry name" value="Trypsin-like serine proteases"/>
    <property type="match status" value="2"/>
</dbReference>
<dbReference type="InterPro" id="IPR009003">
    <property type="entry name" value="Peptidase_S1_PA"/>
</dbReference>
<evidence type="ECO:0000259" key="2">
    <source>
        <dbReference type="Pfam" id="PF20028"/>
    </source>
</evidence>
<dbReference type="EMBL" id="CAADFQ010000015">
    <property type="protein sequence ID" value="VFK30357.1"/>
    <property type="molecule type" value="Genomic_DNA"/>
</dbReference>
<dbReference type="InterPro" id="IPR045450">
    <property type="entry name" value="VMAP_C"/>
</dbReference>
<keyword evidence="1" id="KW-0472">Membrane</keyword>
<name>A0A451BA82_9GAMM</name>
<evidence type="ECO:0000313" key="5">
    <source>
        <dbReference type="EMBL" id="VFK75184.1"/>
    </source>
</evidence>
<accession>A0A451BA82</accession>
<dbReference type="EMBL" id="CAADFO010000021">
    <property type="protein sequence ID" value="VFK26481.1"/>
    <property type="molecule type" value="Genomic_DNA"/>
</dbReference>
<evidence type="ECO:0000313" key="4">
    <source>
        <dbReference type="EMBL" id="VFK30357.1"/>
    </source>
</evidence>
<gene>
    <name evidence="3" type="ORF">BECKMB1821G_GA0114241_102132</name>
    <name evidence="5" type="ORF">BECKMB1821H_GA0114242_101716</name>
    <name evidence="4" type="ORF">BECKMB1821I_GA0114274_101516</name>
</gene>
<keyword evidence="1" id="KW-1133">Transmembrane helix</keyword>
<evidence type="ECO:0000313" key="3">
    <source>
        <dbReference type="EMBL" id="VFK26481.1"/>
    </source>
</evidence>
<dbReference type="Pfam" id="PF20028">
    <property type="entry name" value="VMAP-C"/>
    <property type="match status" value="1"/>
</dbReference>
<dbReference type="SUPFAM" id="SSF50494">
    <property type="entry name" value="Trypsin-like serine proteases"/>
    <property type="match status" value="1"/>
</dbReference>
<dbReference type="AlphaFoldDB" id="A0A451BA82"/>
<dbReference type="EMBL" id="CAADGH010000017">
    <property type="protein sequence ID" value="VFK75184.1"/>
    <property type="molecule type" value="Genomic_DNA"/>
</dbReference>
<dbReference type="InterPro" id="IPR043504">
    <property type="entry name" value="Peptidase_S1_PA_chymotrypsin"/>
</dbReference>
<reference evidence="5" key="1">
    <citation type="submission" date="2019-02" db="EMBL/GenBank/DDBJ databases">
        <authorList>
            <person name="Gruber-Vodicka R. H."/>
            <person name="Seah K. B. B."/>
        </authorList>
    </citation>
    <scope>NUCLEOTIDE SEQUENCE</scope>
    <source>
        <strain evidence="3">BECK_BZ197</strain>
        <strain evidence="5">BECK_BZ198</strain>
        <strain evidence="4">BECK_BZ199</strain>
    </source>
</reference>
<organism evidence="5">
    <name type="scientific">Candidatus Kentrum sp. MB</name>
    <dbReference type="NCBI Taxonomy" id="2138164"/>
    <lineage>
        <taxon>Bacteria</taxon>
        <taxon>Pseudomonadati</taxon>
        <taxon>Pseudomonadota</taxon>
        <taxon>Gammaproteobacteria</taxon>
        <taxon>Candidatus Kentrum</taxon>
    </lineage>
</organism>
<dbReference type="Pfam" id="PF13365">
    <property type="entry name" value="Trypsin_2"/>
    <property type="match status" value="1"/>
</dbReference>
<sequence length="589" mass="67343">MDDWMRAVVRVWDGNPFEDGIYLGTAFFIAPGYLLTAGHVLDNMKERDFENVFLHSDLGAWEGGGIRRIRKPLLYSKLDVAILPLERAAENPYCIPLAAPGFRLKRNQSVLLAGYSTSDGSIETPEVSISGYLGGYDLDVTHTSIGKGFSGGPVLFQEKFAGLKLAGLIRLRAEDGTKTYLIPLDAFRNSLPEHALSVQPIRAHELDELKELLCHVGIDDGAAQAYFQQTVPDSRRLDNCTNGKFFQCCLDFLAQKQHTPPDQAPLLTFLEYCRSHIPQECESKLSLWKQKIATHLGVDLEEIRAKIQQAEVSSATVDPVVLLKIEPDRLIKEDQFSITAWFYPNGERRSLKDAVPLYHPGDNPRPFSKRKLETGLRGILHQAVRGLSTPRLEIILPIALFDWNPGSIQFEVRRGMKRSLGRLYPIYIRSWDRIYSDNDDYDYAQNNWLKKRWIDIFVQKEHLHCLLNDQGDYETLDYEILFDNLDLTARVFLALCALPADYEHREALFGTVLAAGLPFIFWSIEAPSDPDALHRELEVWLCTHNTRQWPEKLLQRRKEQATWNDLMMLYDNPEHRPPDFDYAARAPDE</sequence>
<evidence type="ECO:0000256" key="1">
    <source>
        <dbReference type="SAM" id="Phobius"/>
    </source>
</evidence>
<feature type="transmembrane region" description="Helical" evidence="1">
    <location>
        <begin position="20"/>
        <end position="41"/>
    </location>
</feature>
<proteinExistence type="predicted"/>